<dbReference type="SUPFAM" id="SSF52025">
    <property type="entry name" value="PA domain"/>
    <property type="match status" value="1"/>
</dbReference>
<evidence type="ECO:0000256" key="6">
    <source>
        <dbReference type="ARBA" id="ARBA00023180"/>
    </source>
</evidence>
<dbReference type="InterPro" id="IPR010259">
    <property type="entry name" value="S8pro/Inhibitor_I9"/>
</dbReference>
<dbReference type="InterPro" id="IPR046450">
    <property type="entry name" value="PA_dom_sf"/>
</dbReference>
<keyword evidence="6" id="KW-0325">Glycoprotein</keyword>
<evidence type="ECO:0000256" key="8">
    <source>
        <dbReference type="SAM" id="SignalP"/>
    </source>
</evidence>
<accession>A0AAV1C2F9</accession>
<keyword evidence="13" id="KW-1185">Reference proteome</keyword>
<proteinExistence type="inferred from homology"/>
<dbReference type="Pfam" id="PF05922">
    <property type="entry name" value="Inhibitor_I9"/>
    <property type="match status" value="1"/>
</dbReference>
<evidence type="ECO:0000313" key="13">
    <source>
        <dbReference type="Proteomes" id="UP001161247"/>
    </source>
</evidence>
<evidence type="ECO:0000259" key="9">
    <source>
        <dbReference type="Pfam" id="PF00082"/>
    </source>
</evidence>
<dbReference type="SUPFAM" id="SSF52743">
    <property type="entry name" value="Subtilisin-like"/>
    <property type="match status" value="1"/>
</dbReference>
<dbReference type="InterPro" id="IPR037045">
    <property type="entry name" value="S8pro/Inhibitor_I9_sf"/>
</dbReference>
<dbReference type="CDD" id="cd02120">
    <property type="entry name" value="PA_subtilisin_like"/>
    <property type="match status" value="1"/>
</dbReference>
<dbReference type="InterPro" id="IPR003137">
    <property type="entry name" value="PA_domain"/>
</dbReference>
<dbReference type="InterPro" id="IPR034197">
    <property type="entry name" value="Peptidases_S8_3"/>
</dbReference>
<evidence type="ECO:0000256" key="7">
    <source>
        <dbReference type="PROSITE-ProRule" id="PRU01240"/>
    </source>
</evidence>
<dbReference type="PROSITE" id="PS51892">
    <property type="entry name" value="SUBTILASE"/>
    <property type="match status" value="1"/>
</dbReference>
<dbReference type="GO" id="GO:0004252">
    <property type="term" value="F:serine-type endopeptidase activity"/>
    <property type="evidence" value="ECO:0007669"/>
    <property type="project" value="InterPro"/>
</dbReference>
<feature type="domain" description="Inhibitor I9" evidence="11">
    <location>
        <begin position="33"/>
        <end position="120"/>
    </location>
</feature>
<keyword evidence="5" id="KW-0720">Serine protease</keyword>
<evidence type="ECO:0000256" key="3">
    <source>
        <dbReference type="ARBA" id="ARBA00022729"/>
    </source>
</evidence>
<feature type="domain" description="Peptidase S8/S53" evidence="9">
    <location>
        <begin position="149"/>
        <end position="527"/>
    </location>
</feature>
<reference evidence="12" key="1">
    <citation type="submission" date="2023-03" db="EMBL/GenBank/DDBJ databases">
        <authorList>
            <person name="Julca I."/>
        </authorList>
    </citation>
    <scope>NUCLEOTIDE SEQUENCE</scope>
</reference>
<dbReference type="InterPro" id="IPR036852">
    <property type="entry name" value="Peptidase_S8/S53_dom_sf"/>
</dbReference>
<evidence type="ECO:0000313" key="12">
    <source>
        <dbReference type="EMBL" id="CAI9088992.1"/>
    </source>
</evidence>
<keyword evidence="2" id="KW-0645">Protease</keyword>
<sequence length="531" mass="56320">MSATTMRTFGSTICFLSLVFSSFFGTTLASKKSYVVYLGAHSRQPNLEVTEFDYNKVRDDHYTFLGSFLGSKQKAEESIIYCYTRYINGFAAVLDDAEAAEIAKHPEVVSVFLNKGRKLQTTRSWEFLGLESNGGTIEKTSAWSKARFGEDTIIATLDTGVWPESKSFSDDGYGPIPAKWKGGCENENDATFKCNRISLTSRYFSGGYNSVALSQNMTTSYNSPRDTEGHGSHTLSTAGGTFVPGASLFGMANGTAKGGSPRARVAAYKVCGPPLESGNQCYDSDILAGFDMAIHDGVDVISVSLGGGAASYDEDGLSIGAFHAVKHGIVVVCSAGNSGPDAGTVSNVAPWIITVGANTMDREVVSYLTLGNKLHFRGQSFSDKTLPVNSYYPIVDGKSVKAANASAADADLCTAGTLDPSKVKGKILVCLRGVFDRIQKGINAASAGAVGMVLVNPEEDLEDIFPDFHVLPAVNLGYTEGVAVYAYLSSTKSPVASLGAPTTELGIKPAPMMADFSSRGPNTITPEILKV</sequence>
<evidence type="ECO:0000259" key="11">
    <source>
        <dbReference type="Pfam" id="PF05922"/>
    </source>
</evidence>
<keyword evidence="4" id="KW-0378">Hydrolase</keyword>
<dbReference type="InterPro" id="IPR045051">
    <property type="entry name" value="SBT"/>
</dbReference>
<protein>
    <submittedName>
        <fullName evidence="12">OLC1v1023469C1</fullName>
    </submittedName>
</protein>
<dbReference type="PANTHER" id="PTHR10795">
    <property type="entry name" value="PROPROTEIN CONVERTASE SUBTILISIN/KEXIN"/>
    <property type="match status" value="1"/>
</dbReference>
<dbReference type="Gene3D" id="3.30.70.80">
    <property type="entry name" value="Peptidase S8 propeptide/proteinase inhibitor I9"/>
    <property type="match status" value="1"/>
</dbReference>
<organism evidence="12 13">
    <name type="scientific">Oldenlandia corymbosa var. corymbosa</name>
    <dbReference type="NCBI Taxonomy" id="529605"/>
    <lineage>
        <taxon>Eukaryota</taxon>
        <taxon>Viridiplantae</taxon>
        <taxon>Streptophyta</taxon>
        <taxon>Embryophyta</taxon>
        <taxon>Tracheophyta</taxon>
        <taxon>Spermatophyta</taxon>
        <taxon>Magnoliopsida</taxon>
        <taxon>eudicotyledons</taxon>
        <taxon>Gunneridae</taxon>
        <taxon>Pentapetalae</taxon>
        <taxon>asterids</taxon>
        <taxon>lamiids</taxon>
        <taxon>Gentianales</taxon>
        <taxon>Rubiaceae</taxon>
        <taxon>Rubioideae</taxon>
        <taxon>Spermacoceae</taxon>
        <taxon>Hedyotis-Oldenlandia complex</taxon>
        <taxon>Oldenlandia</taxon>
    </lineage>
</organism>
<evidence type="ECO:0000256" key="1">
    <source>
        <dbReference type="ARBA" id="ARBA00011073"/>
    </source>
</evidence>
<feature type="domain" description="PA" evidence="10">
    <location>
        <begin position="405"/>
        <end position="483"/>
    </location>
</feature>
<dbReference type="InterPro" id="IPR000209">
    <property type="entry name" value="Peptidase_S8/S53_dom"/>
</dbReference>
<evidence type="ECO:0000256" key="5">
    <source>
        <dbReference type="ARBA" id="ARBA00022825"/>
    </source>
</evidence>
<gene>
    <name evidence="12" type="ORF">OLC1_LOCUS1437</name>
</gene>
<evidence type="ECO:0000256" key="2">
    <source>
        <dbReference type="ARBA" id="ARBA00022670"/>
    </source>
</evidence>
<feature type="chain" id="PRO_5043707139" evidence="8">
    <location>
        <begin position="30"/>
        <end position="531"/>
    </location>
</feature>
<dbReference type="AlphaFoldDB" id="A0AAV1C2F9"/>
<evidence type="ECO:0000256" key="4">
    <source>
        <dbReference type="ARBA" id="ARBA00022801"/>
    </source>
</evidence>
<dbReference type="FunFam" id="3.50.30.30:FF:000005">
    <property type="entry name" value="subtilisin-like protease SBT1.5"/>
    <property type="match status" value="1"/>
</dbReference>
<comment type="caution">
    <text evidence="7">Lacks conserved residue(s) required for the propagation of feature annotation.</text>
</comment>
<dbReference type="CDD" id="cd04852">
    <property type="entry name" value="Peptidases_S8_3"/>
    <property type="match status" value="1"/>
</dbReference>
<dbReference type="GO" id="GO:0006508">
    <property type="term" value="P:proteolysis"/>
    <property type="evidence" value="ECO:0007669"/>
    <property type="project" value="UniProtKB-KW"/>
</dbReference>
<dbReference type="FunFam" id="3.30.70.80:FF:000002">
    <property type="entry name" value="Subtilisin-like protease SBT5.3"/>
    <property type="match status" value="1"/>
</dbReference>
<dbReference type="EMBL" id="OX459118">
    <property type="protein sequence ID" value="CAI9088992.1"/>
    <property type="molecule type" value="Genomic_DNA"/>
</dbReference>
<dbReference type="Pfam" id="PF02225">
    <property type="entry name" value="PA"/>
    <property type="match status" value="1"/>
</dbReference>
<keyword evidence="3 8" id="KW-0732">Signal</keyword>
<dbReference type="Gene3D" id="3.50.30.30">
    <property type="match status" value="1"/>
</dbReference>
<comment type="similarity">
    <text evidence="1 7">Belongs to the peptidase S8 family.</text>
</comment>
<feature type="signal peptide" evidence="8">
    <location>
        <begin position="1"/>
        <end position="29"/>
    </location>
</feature>
<dbReference type="Proteomes" id="UP001161247">
    <property type="component" value="Chromosome 1"/>
</dbReference>
<dbReference type="Gene3D" id="3.40.50.200">
    <property type="entry name" value="Peptidase S8/S53 domain"/>
    <property type="match status" value="1"/>
</dbReference>
<evidence type="ECO:0000259" key="10">
    <source>
        <dbReference type="Pfam" id="PF02225"/>
    </source>
</evidence>
<dbReference type="Pfam" id="PF00082">
    <property type="entry name" value="Peptidase_S8"/>
    <property type="match status" value="1"/>
</dbReference>
<name>A0AAV1C2F9_OLDCO</name>